<dbReference type="EMBL" id="JAOAOG010000299">
    <property type="protein sequence ID" value="KAJ6231708.1"/>
    <property type="molecule type" value="Genomic_DNA"/>
</dbReference>
<dbReference type="Gene3D" id="2.60.40.790">
    <property type="match status" value="1"/>
</dbReference>
<feature type="compositionally biased region" description="Basic and acidic residues" evidence="2">
    <location>
        <begin position="331"/>
        <end position="355"/>
    </location>
</feature>
<dbReference type="PROSITE" id="PS51203">
    <property type="entry name" value="CS"/>
    <property type="match status" value="1"/>
</dbReference>
<comment type="similarity">
    <text evidence="1">Belongs to the sel-1 family.</text>
</comment>
<dbReference type="PANTHER" id="PTHR11102">
    <property type="entry name" value="SEL-1-LIKE PROTEIN"/>
    <property type="match status" value="1"/>
</dbReference>
<feature type="compositionally biased region" description="Basic and acidic residues" evidence="2">
    <location>
        <begin position="366"/>
        <end position="375"/>
    </location>
</feature>
<dbReference type="InterPro" id="IPR050767">
    <property type="entry name" value="Sel1_AlgK"/>
</dbReference>
<reference evidence="5" key="1">
    <citation type="submission" date="2022-08" db="EMBL/GenBank/DDBJ databases">
        <title>Novel sulfate-reducing endosymbionts in the free-living metamonad Anaeramoeba.</title>
        <authorList>
            <person name="Jerlstrom-Hultqvist J."/>
            <person name="Cepicka I."/>
            <person name="Gallot-Lavallee L."/>
            <person name="Salas-Leiva D."/>
            <person name="Curtis B.A."/>
            <person name="Zahonova K."/>
            <person name="Pipaliya S."/>
            <person name="Dacks J."/>
            <person name="Roger A.J."/>
        </authorList>
    </citation>
    <scope>NUCLEOTIDE SEQUENCE</scope>
    <source>
        <strain evidence="5">Schooner1</strain>
    </source>
</reference>
<dbReference type="InterPro" id="IPR006597">
    <property type="entry name" value="Sel1-like"/>
</dbReference>
<dbReference type="Gene3D" id="1.25.40.10">
    <property type="entry name" value="Tetratricopeptide repeat domain"/>
    <property type="match status" value="1"/>
</dbReference>
<evidence type="ECO:0000256" key="2">
    <source>
        <dbReference type="SAM" id="MobiDB-lite"/>
    </source>
</evidence>
<comment type="caution">
    <text evidence="5">The sequence shown here is derived from an EMBL/GenBank/DDBJ whole genome shotgun (WGS) entry which is preliminary data.</text>
</comment>
<dbReference type="Pfam" id="PF04969">
    <property type="entry name" value="CS"/>
    <property type="match status" value="1"/>
</dbReference>
<protein>
    <submittedName>
        <fullName evidence="5">Sel1-repeat-containing protein ybeq</fullName>
    </submittedName>
</protein>
<dbReference type="SUPFAM" id="SSF81901">
    <property type="entry name" value="HCP-like"/>
    <property type="match status" value="1"/>
</dbReference>
<name>A0ABQ8XJ32_9EUKA</name>
<evidence type="ECO:0000313" key="6">
    <source>
        <dbReference type="Proteomes" id="UP001150062"/>
    </source>
</evidence>
<dbReference type="InterPro" id="IPR011990">
    <property type="entry name" value="TPR-like_helical_dom_sf"/>
</dbReference>
<feature type="domain" description="CS" evidence="4">
    <location>
        <begin position="2"/>
        <end position="90"/>
    </location>
</feature>
<dbReference type="Pfam" id="PF08238">
    <property type="entry name" value="Sel1"/>
    <property type="match status" value="4"/>
</dbReference>
<evidence type="ECO:0000256" key="1">
    <source>
        <dbReference type="ARBA" id="ARBA00038101"/>
    </source>
</evidence>
<dbReference type="PANTHER" id="PTHR11102:SF147">
    <property type="entry name" value="SEL1L ADAPTOR SUBUNIT OF ERAD E3 UBIQUITIN LIGASE"/>
    <property type="match status" value="1"/>
</dbReference>
<feature type="transmembrane region" description="Helical" evidence="3">
    <location>
        <begin position="420"/>
        <end position="441"/>
    </location>
</feature>
<dbReference type="InterPro" id="IPR007052">
    <property type="entry name" value="CS_dom"/>
</dbReference>
<keyword evidence="3" id="KW-0812">Transmembrane</keyword>
<feature type="region of interest" description="Disordered" evidence="2">
    <location>
        <begin position="305"/>
        <end position="411"/>
    </location>
</feature>
<feature type="compositionally biased region" description="Acidic residues" evidence="2">
    <location>
        <begin position="356"/>
        <end position="365"/>
    </location>
</feature>
<keyword evidence="3" id="KW-1133">Transmembrane helix</keyword>
<organism evidence="5 6">
    <name type="scientific">Anaeramoeba flamelloides</name>
    <dbReference type="NCBI Taxonomy" id="1746091"/>
    <lineage>
        <taxon>Eukaryota</taxon>
        <taxon>Metamonada</taxon>
        <taxon>Anaeramoebidae</taxon>
        <taxon>Anaeramoeba</taxon>
    </lineage>
</organism>
<sequence>MKKAAEYKFEDNEGYVSIKYKPDKLVSKESINIKFFDTAISGQIEDNTPFIHGKLFDKINVEESFWELEKKGTINITCFKDTETKWDCPIIDTYHDFLDAHSSYLISQYFANQNNYKAALPFLDQAAKKNHYTANYQLGSIYYFEEMGWEVQINEKKALKYLKVAVELGNGQSAYLVGISYQKGYGCEINYRTALDYYKKAIKLKSFDVYNSMGEIYYKGGYGIEQDFKMAFDYFKLASQHGSIDAITQLGKMYIFGKGTEINFDEAQKYFTQATEMNPNIKIDNHILSILQRGQKAYENDLKNNNIQDDIDSNSEQYIYSSDNDDDEDGVDHNKIIEDEIYQKKEEENKNKNDNEIEIDNEVENEIEKQKKNEENSVENNNSSYSDDNKSYSDDFPVNSNSKSIPENIEKKKKTNKKKIIIYTGIGAGTLVVFGVAYYFYGPNKKKKEKN</sequence>
<dbReference type="CDD" id="cd06467">
    <property type="entry name" value="p23_NUDC_like"/>
    <property type="match status" value="1"/>
</dbReference>
<keyword evidence="3" id="KW-0472">Membrane</keyword>
<evidence type="ECO:0000259" key="4">
    <source>
        <dbReference type="PROSITE" id="PS51203"/>
    </source>
</evidence>
<dbReference type="SMART" id="SM00671">
    <property type="entry name" value="SEL1"/>
    <property type="match status" value="5"/>
</dbReference>
<dbReference type="SUPFAM" id="SSF49764">
    <property type="entry name" value="HSP20-like chaperones"/>
    <property type="match status" value="1"/>
</dbReference>
<proteinExistence type="inferred from homology"/>
<keyword evidence="6" id="KW-1185">Reference proteome</keyword>
<gene>
    <name evidence="5" type="ORF">M0813_05781</name>
</gene>
<evidence type="ECO:0000256" key="3">
    <source>
        <dbReference type="SAM" id="Phobius"/>
    </source>
</evidence>
<dbReference type="InterPro" id="IPR008978">
    <property type="entry name" value="HSP20-like_chaperone"/>
</dbReference>
<dbReference type="Proteomes" id="UP001150062">
    <property type="component" value="Unassembled WGS sequence"/>
</dbReference>
<accession>A0ABQ8XJ32</accession>
<evidence type="ECO:0000313" key="5">
    <source>
        <dbReference type="EMBL" id="KAJ6231708.1"/>
    </source>
</evidence>